<organism evidence="1 2">
    <name type="scientific">Gigaspora rosea</name>
    <dbReference type="NCBI Taxonomy" id="44941"/>
    <lineage>
        <taxon>Eukaryota</taxon>
        <taxon>Fungi</taxon>
        <taxon>Fungi incertae sedis</taxon>
        <taxon>Mucoromycota</taxon>
        <taxon>Glomeromycotina</taxon>
        <taxon>Glomeromycetes</taxon>
        <taxon>Diversisporales</taxon>
        <taxon>Gigasporaceae</taxon>
        <taxon>Gigaspora</taxon>
    </lineage>
</organism>
<evidence type="ECO:0000313" key="1">
    <source>
        <dbReference type="EMBL" id="RIB21830.1"/>
    </source>
</evidence>
<name>A0A397VH68_9GLOM</name>
<sequence length="92" mass="10870">MATSHFFDREHDEYLILDVLNGLRPKIPINIPQDLVELIERLHQDPAKRVSNNIDFEYECRGLIREAEYAKLEFPKNKNDDSKAIEFDINKL</sequence>
<reference evidence="1 2" key="1">
    <citation type="submission" date="2018-06" db="EMBL/GenBank/DDBJ databases">
        <title>Comparative genomics reveals the genomic features of Rhizophagus irregularis, R. cerebriforme, R. diaphanum and Gigaspora rosea, and their symbiotic lifestyle signature.</title>
        <authorList>
            <person name="Morin E."/>
            <person name="San Clemente H."/>
            <person name="Chen E.C.H."/>
            <person name="De La Providencia I."/>
            <person name="Hainaut M."/>
            <person name="Kuo A."/>
            <person name="Kohler A."/>
            <person name="Murat C."/>
            <person name="Tang N."/>
            <person name="Roy S."/>
            <person name="Loubradou J."/>
            <person name="Henrissat B."/>
            <person name="Grigoriev I.V."/>
            <person name="Corradi N."/>
            <person name="Roux C."/>
            <person name="Martin F.M."/>
        </authorList>
    </citation>
    <scope>NUCLEOTIDE SEQUENCE [LARGE SCALE GENOMIC DNA]</scope>
    <source>
        <strain evidence="1 2">DAOM 194757</strain>
    </source>
</reference>
<evidence type="ECO:0000313" key="2">
    <source>
        <dbReference type="Proteomes" id="UP000266673"/>
    </source>
</evidence>
<dbReference type="EMBL" id="QKWP01000339">
    <property type="protein sequence ID" value="RIB21830.1"/>
    <property type="molecule type" value="Genomic_DNA"/>
</dbReference>
<evidence type="ECO:0008006" key="3">
    <source>
        <dbReference type="Google" id="ProtNLM"/>
    </source>
</evidence>
<dbReference type="AlphaFoldDB" id="A0A397VH68"/>
<proteinExistence type="predicted"/>
<accession>A0A397VH68</accession>
<gene>
    <name evidence="1" type="ORF">C2G38_2175548</name>
</gene>
<dbReference type="OrthoDB" id="2411664at2759"/>
<keyword evidence="2" id="KW-1185">Reference proteome</keyword>
<comment type="caution">
    <text evidence="1">The sequence shown here is derived from an EMBL/GenBank/DDBJ whole genome shotgun (WGS) entry which is preliminary data.</text>
</comment>
<protein>
    <recommendedName>
        <fullName evidence="3">Protein kinase domain-containing protein</fullName>
    </recommendedName>
</protein>
<dbReference type="Proteomes" id="UP000266673">
    <property type="component" value="Unassembled WGS sequence"/>
</dbReference>